<dbReference type="AlphaFoldDB" id="A0A2S6NPC2"/>
<dbReference type="Proteomes" id="UP000239724">
    <property type="component" value="Unassembled WGS sequence"/>
</dbReference>
<dbReference type="SMART" id="SM00530">
    <property type="entry name" value="HTH_XRE"/>
    <property type="match status" value="1"/>
</dbReference>
<dbReference type="OrthoDB" id="7349669at2"/>
<dbReference type="Pfam" id="PF15731">
    <property type="entry name" value="MqsA_antitoxin"/>
    <property type="match status" value="1"/>
</dbReference>
<dbReference type="InterPro" id="IPR022452">
    <property type="entry name" value="MqsA"/>
</dbReference>
<evidence type="ECO:0000313" key="2">
    <source>
        <dbReference type="EMBL" id="PPQ40796.1"/>
    </source>
</evidence>
<dbReference type="PROSITE" id="PS50943">
    <property type="entry name" value="HTH_CROC1"/>
    <property type="match status" value="1"/>
</dbReference>
<gene>
    <name evidence="2" type="ORF">CCS01_00405</name>
</gene>
<proteinExistence type="predicted"/>
<dbReference type="SUPFAM" id="SSF47413">
    <property type="entry name" value="lambda repressor-like DNA-binding domains"/>
    <property type="match status" value="1"/>
</dbReference>
<dbReference type="EMBL" id="NHRY01000022">
    <property type="protein sequence ID" value="PPQ40796.1"/>
    <property type="molecule type" value="Genomic_DNA"/>
</dbReference>
<reference evidence="2 3" key="1">
    <citation type="journal article" date="2018" name="Arch. Microbiol.">
        <title>New insights into the metabolic potential of the phototrophic purple bacterium Rhodopila globiformis DSM 161(T) from its draft genome sequence and evidence for a vanadium-dependent nitrogenase.</title>
        <authorList>
            <person name="Imhoff J.F."/>
            <person name="Rahn T."/>
            <person name="Kunzel S."/>
            <person name="Neulinger S.C."/>
        </authorList>
    </citation>
    <scope>NUCLEOTIDE SEQUENCE [LARGE SCALE GENOMIC DNA]</scope>
    <source>
        <strain evidence="2 3">DSM 161</strain>
    </source>
</reference>
<dbReference type="InterPro" id="IPR032758">
    <property type="entry name" value="MqsA/HigA-2"/>
</dbReference>
<feature type="domain" description="HTH cro/C1-type" evidence="1">
    <location>
        <begin position="86"/>
        <end position="125"/>
    </location>
</feature>
<accession>A0A2S6NPC2</accession>
<organism evidence="2 3">
    <name type="scientific">Rhodopila globiformis</name>
    <name type="common">Rhodopseudomonas globiformis</name>
    <dbReference type="NCBI Taxonomy" id="1071"/>
    <lineage>
        <taxon>Bacteria</taxon>
        <taxon>Pseudomonadati</taxon>
        <taxon>Pseudomonadota</taxon>
        <taxon>Alphaproteobacteria</taxon>
        <taxon>Acetobacterales</taxon>
        <taxon>Acetobacteraceae</taxon>
        <taxon>Rhodopila</taxon>
    </lineage>
</organism>
<comment type="caution">
    <text evidence="2">The sequence shown here is derived from an EMBL/GenBank/DDBJ whole genome shotgun (WGS) entry which is preliminary data.</text>
</comment>
<dbReference type="Gene3D" id="1.10.260.40">
    <property type="entry name" value="lambda repressor-like DNA-binding domains"/>
    <property type="match status" value="1"/>
</dbReference>
<dbReference type="InterPro" id="IPR001387">
    <property type="entry name" value="Cro/C1-type_HTH"/>
</dbReference>
<dbReference type="InterPro" id="IPR010982">
    <property type="entry name" value="Lambda_DNA-bd_dom_sf"/>
</dbReference>
<name>A0A2S6NPC2_RHOGL</name>
<dbReference type="NCBIfam" id="TIGR03830">
    <property type="entry name" value="CxxCG_CxxCG_HTH"/>
    <property type="match status" value="1"/>
</dbReference>
<evidence type="ECO:0000313" key="3">
    <source>
        <dbReference type="Proteomes" id="UP000239724"/>
    </source>
</evidence>
<dbReference type="GO" id="GO:0003677">
    <property type="term" value="F:DNA binding"/>
    <property type="evidence" value="ECO:0007669"/>
    <property type="project" value="InterPro"/>
</dbReference>
<sequence>MSNPRDYPDTIMSAETGRPLRRGVKRLTIDAGGVPFTYGQPGWWASLDDPADEDGQLVDEDNVIRAAARREARAKARHAVLSPLVIRAIREACGLSQKDAARVFGGGAKAFEKYESGEVGPSAAMTRLLLLAAKRPELFAKDSAVPMLSEADARLIRDTVRKSSVDRIYARLYEDG</sequence>
<evidence type="ECO:0000259" key="1">
    <source>
        <dbReference type="PROSITE" id="PS50943"/>
    </source>
</evidence>
<protein>
    <recommendedName>
        <fullName evidence="1">HTH cro/C1-type domain-containing protein</fullName>
    </recommendedName>
</protein>
<dbReference type="RefSeq" id="WP_104516870.1">
    <property type="nucleotide sequence ID" value="NZ_NHRY01000022.1"/>
</dbReference>
<dbReference type="CDD" id="cd00093">
    <property type="entry name" value="HTH_XRE"/>
    <property type="match status" value="1"/>
</dbReference>
<keyword evidence="3" id="KW-1185">Reference proteome</keyword>